<organism evidence="5">
    <name type="scientific">Micromonas pusilla (strain CCMP1545)</name>
    <name type="common">Picoplanktonic green alga</name>
    <dbReference type="NCBI Taxonomy" id="564608"/>
    <lineage>
        <taxon>Eukaryota</taxon>
        <taxon>Viridiplantae</taxon>
        <taxon>Chlorophyta</taxon>
        <taxon>Mamiellophyceae</taxon>
        <taxon>Mamiellales</taxon>
        <taxon>Mamiellaceae</taxon>
        <taxon>Micromonas</taxon>
    </lineage>
</organism>
<dbReference type="GO" id="GO:0006633">
    <property type="term" value="P:fatty acid biosynthetic process"/>
    <property type="evidence" value="ECO:0007669"/>
    <property type="project" value="TreeGrafter"/>
</dbReference>
<protein>
    <submittedName>
        <fullName evidence="4">Predicted protein</fullName>
    </submittedName>
</protein>
<dbReference type="SMART" id="SM00825">
    <property type="entry name" value="PKS_KS"/>
    <property type="match status" value="1"/>
</dbReference>
<sequence>AHAMDPQQRRLLTWTSRALSDAKLETPQRSTEEPLVGVYVGAATTDYGKLASDADATPSATAATGSAFLSVTAGRCAFTLNTRGPAIAIDTACSSGLVATHAARAAIDRREDDRGDARRRQLQVVAGVNFLLHRSTTAMFHAAGMLAPDGRCKSLDASADGYVRGEACCRAVSLKGTSASASANASFDGPGDAVVVVGGAGVNQDGRSSSLTAPNGPSQQAVIRAAM</sequence>
<feature type="non-terminal residue" evidence="4">
    <location>
        <position position="1"/>
    </location>
</feature>
<proteinExistence type="predicted"/>
<dbReference type="RefSeq" id="XP_003063565.1">
    <property type="nucleotide sequence ID" value="XM_003063519.1"/>
</dbReference>
<gene>
    <name evidence="4" type="ORF">MICPUCDRAFT_6775</name>
</gene>
<dbReference type="InterPro" id="IPR020841">
    <property type="entry name" value="PKS_Beta-ketoAc_synthase_dom"/>
</dbReference>
<dbReference type="InterPro" id="IPR014030">
    <property type="entry name" value="Ketoacyl_synth_N"/>
</dbReference>
<dbReference type="PANTHER" id="PTHR43775">
    <property type="entry name" value="FATTY ACID SYNTHASE"/>
    <property type="match status" value="1"/>
</dbReference>
<keyword evidence="5" id="KW-1185">Reference proteome</keyword>
<dbReference type="Pfam" id="PF00109">
    <property type="entry name" value="ketoacyl-synt"/>
    <property type="match status" value="1"/>
</dbReference>
<keyword evidence="1" id="KW-0596">Phosphopantetheine</keyword>
<dbReference type="STRING" id="564608.C1N6K9"/>
<name>C1N6K9_MICPC</name>
<evidence type="ECO:0000313" key="5">
    <source>
        <dbReference type="Proteomes" id="UP000001876"/>
    </source>
</evidence>
<dbReference type="PROSITE" id="PS52004">
    <property type="entry name" value="KS3_2"/>
    <property type="match status" value="1"/>
</dbReference>
<dbReference type="SUPFAM" id="SSF53901">
    <property type="entry name" value="Thiolase-like"/>
    <property type="match status" value="2"/>
</dbReference>
<feature type="non-terminal residue" evidence="4">
    <location>
        <position position="227"/>
    </location>
</feature>
<reference evidence="4 5" key="1">
    <citation type="journal article" date="2009" name="Science">
        <title>Green evolution and dynamic adaptations revealed by genomes of the marine picoeukaryotes Micromonas.</title>
        <authorList>
            <person name="Worden A.Z."/>
            <person name="Lee J.H."/>
            <person name="Mock T."/>
            <person name="Rouze P."/>
            <person name="Simmons M.P."/>
            <person name="Aerts A.L."/>
            <person name="Allen A.E."/>
            <person name="Cuvelier M.L."/>
            <person name="Derelle E."/>
            <person name="Everett M.V."/>
            <person name="Foulon E."/>
            <person name="Grimwood J."/>
            <person name="Gundlach H."/>
            <person name="Henrissat B."/>
            <person name="Napoli C."/>
            <person name="McDonald S.M."/>
            <person name="Parker M.S."/>
            <person name="Rombauts S."/>
            <person name="Salamov A."/>
            <person name="Von Dassow P."/>
            <person name="Badger J.H."/>
            <person name="Coutinho P.M."/>
            <person name="Demir E."/>
            <person name="Dubchak I."/>
            <person name="Gentemann C."/>
            <person name="Eikrem W."/>
            <person name="Gready J.E."/>
            <person name="John U."/>
            <person name="Lanier W."/>
            <person name="Lindquist E.A."/>
            <person name="Lucas S."/>
            <person name="Mayer K.F."/>
            <person name="Moreau H."/>
            <person name="Not F."/>
            <person name="Otillar R."/>
            <person name="Panaud O."/>
            <person name="Pangilinan J."/>
            <person name="Paulsen I."/>
            <person name="Piegu B."/>
            <person name="Poliakov A."/>
            <person name="Robbens S."/>
            <person name="Schmutz J."/>
            <person name="Toulza E."/>
            <person name="Wyss T."/>
            <person name="Zelensky A."/>
            <person name="Zhou K."/>
            <person name="Armbrust E.V."/>
            <person name="Bhattacharya D."/>
            <person name="Goodenough U.W."/>
            <person name="Van de Peer Y."/>
            <person name="Grigoriev I.V."/>
        </authorList>
    </citation>
    <scope>NUCLEOTIDE SEQUENCE [LARGE SCALE GENOMIC DNA]</scope>
    <source>
        <strain evidence="4 5">CCMP1545</strain>
    </source>
</reference>
<dbReference type="Gene3D" id="3.40.47.10">
    <property type="match status" value="1"/>
</dbReference>
<dbReference type="AlphaFoldDB" id="C1N6K9"/>
<dbReference type="InterPro" id="IPR050091">
    <property type="entry name" value="PKS_NRPS_Biosynth_Enz"/>
</dbReference>
<dbReference type="OMA" id="CENAGMS"/>
<dbReference type="GeneID" id="9689006"/>
<dbReference type="EMBL" id="GG663749">
    <property type="protein sequence ID" value="EEH51938.1"/>
    <property type="molecule type" value="Genomic_DNA"/>
</dbReference>
<keyword evidence="2" id="KW-0597">Phosphoprotein</keyword>
<dbReference type="PANTHER" id="PTHR43775:SF37">
    <property type="entry name" value="SI:DKEY-61P9.11"/>
    <property type="match status" value="1"/>
</dbReference>
<evidence type="ECO:0000256" key="2">
    <source>
        <dbReference type="ARBA" id="ARBA00022553"/>
    </source>
</evidence>
<evidence type="ECO:0000259" key="3">
    <source>
        <dbReference type="PROSITE" id="PS52004"/>
    </source>
</evidence>
<evidence type="ECO:0000256" key="1">
    <source>
        <dbReference type="ARBA" id="ARBA00022450"/>
    </source>
</evidence>
<dbReference type="CDD" id="cd00833">
    <property type="entry name" value="PKS"/>
    <property type="match status" value="1"/>
</dbReference>
<accession>C1N6K9</accession>
<dbReference type="Proteomes" id="UP000001876">
    <property type="component" value="Unassembled WGS sequence"/>
</dbReference>
<dbReference type="eggNOG" id="KOG1202">
    <property type="taxonomic scope" value="Eukaryota"/>
</dbReference>
<dbReference type="GO" id="GO:0004312">
    <property type="term" value="F:fatty acid synthase activity"/>
    <property type="evidence" value="ECO:0007669"/>
    <property type="project" value="TreeGrafter"/>
</dbReference>
<dbReference type="OrthoDB" id="329835at2759"/>
<evidence type="ECO:0000313" key="4">
    <source>
        <dbReference type="EMBL" id="EEH51938.1"/>
    </source>
</evidence>
<dbReference type="KEGG" id="mpp:MICPUCDRAFT_6775"/>
<feature type="domain" description="Ketosynthase family 3 (KS3)" evidence="3">
    <location>
        <begin position="1"/>
        <end position="227"/>
    </location>
</feature>
<dbReference type="InterPro" id="IPR016039">
    <property type="entry name" value="Thiolase-like"/>
</dbReference>